<organism evidence="1">
    <name type="scientific">Cladocopium goreaui</name>
    <dbReference type="NCBI Taxonomy" id="2562237"/>
    <lineage>
        <taxon>Eukaryota</taxon>
        <taxon>Sar</taxon>
        <taxon>Alveolata</taxon>
        <taxon>Dinophyceae</taxon>
        <taxon>Suessiales</taxon>
        <taxon>Symbiodiniaceae</taxon>
        <taxon>Cladocopium</taxon>
    </lineage>
</organism>
<protein>
    <submittedName>
        <fullName evidence="2">Rhomboid-like protease</fullName>
    </submittedName>
</protein>
<dbReference type="EMBL" id="CAMXCT030006808">
    <property type="protein sequence ID" value="CAL4807710.1"/>
    <property type="molecule type" value="Genomic_DNA"/>
</dbReference>
<accession>A0A9P1GT94</accession>
<keyword evidence="3" id="KW-1185">Reference proteome</keyword>
<reference evidence="1" key="1">
    <citation type="submission" date="2022-10" db="EMBL/GenBank/DDBJ databases">
        <authorList>
            <person name="Chen Y."/>
            <person name="Dougan E. K."/>
            <person name="Chan C."/>
            <person name="Rhodes N."/>
            <person name="Thang M."/>
        </authorList>
    </citation>
    <scope>NUCLEOTIDE SEQUENCE</scope>
</reference>
<evidence type="ECO:0000313" key="1">
    <source>
        <dbReference type="EMBL" id="CAI4020398.1"/>
    </source>
</evidence>
<sequence length="61" mass="6613">MPPMPAAMLPPGLQEEEPFAALIFPGFDSSAFIWQITCWQAEGTPGATKPRRHMIMAGLIG</sequence>
<keyword evidence="2" id="KW-0645">Protease</keyword>
<dbReference type="EMBL" id="CAMXCT020006808">
    <property type="protein sequence ID" value="CAL1173773.1"/>
    <property type="molecule type" value="Genomic_DNA"/>
</dbReference>
<proteinExistence type="predicted"/>
<reference evidence="2 3" key="2">
    <citation type="submission" date="2024-05" db="EMBL/GenBank/DDBJ databases">
        <authorList>
            <person name="Chen Y."/>
            <person name="Shah S."/>
            <person name="Dougan E. K."/>
            <person name="Thang M."/>
            <person name="Chan C."/>
        </authorList>
    </citation>
    <scope>NUCLEOTIDE SEQUENCE [LARGE SCALE GENOMIC DNA]</scope>
</reference>
<dbReference type="GO" id="GO:0008233">
    <property type="term" value="F:peptidase activity"/>
    <property type="evidence" value="ECO:0007669"/>
    <property type="project" value="UniProtKB-KW"/>
</dbReference>
<evidence type="ECO:0000313" key="3">
    <source>
        <dbReference type="Proteomes" id="UP001152797"/>
    </source>
</evidence>
<dbReference type="GO" id="GO:0006508">
    <property type="term" value="P:proteolysis"/>
    <property type="evidence" value="ECO:0007669"/>
    <property type="project" value="UniProtKB-KW"/>
</dbReference>
<dbReference type="AlphaFoldDB" id="A0A9P1GT94"/>
<name>A0A9P1GT94_9DINO</name>
<comment type="caution">
    <text evidence="1">The sequence shown here is derived from an EMBL/GenBank/DDBJ whole genome shotgun (WGS) entry which is preliminary data.</text>
</comment>
<dbReference type="EMBL" id="CAMXCT010006808">
    <property type="protein sequence ID" value="CAI4020398.1"/>
    <property type="molecule type" value="Genomic_DNA"/>
</dbReference>
<gene>
    <name evidence="1" type="ORF">C1SCF055_LOCUS44817</name>
</gene>
<dbReference type="Proteomes" id="UP001152797">
    <property type="component" value="Unassembled WGS sequence"/>
</dbReference>
<keyword evidence="2" id="KW-0378">Hydrolase</keyword>
<evidence type="ECO:0000313" key="2">
    <source>
        <dbReference type="EMBL" id="CAL4807710.1"/>
    </source>
</evidence>